<evidence type="ECO:0000313" key="3">
    <source>
        <dbReference type="Ensembl" id="ENSMMOP00000020016.1"/>
    </source>
</evidence>
<dbReference type="PANTHER" id="PTHR24127:SF1">
    <property type="entry name" value="ANKYRIN REPEAT AND EF-HAND DOMAIN-CONTAINING PROTEIN 1"/>
    <property type="match status" value="1"/>
</dbReference>
<protein>
    <submittedName>
        <fullName evidence="3">Uncharacterized protein</fullName>
    </submittedName>
</protein>
<dbReference type="InterPro" id="IPR036770">
    <property type="entry name" value="Ankyrin_rpt-contain_sf"/>
</dbReference>
<dbReference type="SUPFAM" id="SSF48403">
    <property type="entry name" value="Ankyrin repeat"/>
    <property type="match status" value="2"/>
</dbReference>
<dbReference type="PRINTS" id="PR01415">
    <property type="entry name" value="ANKYRIN"/>
</dbReference>
<feature type="compositionally biased region" description="Basic and acidic residues" evidence="2">
    <location>
        <begin position="299"/>
        <end position="318"/>
    </location>
</feature>
<feature type="repeat" description="ANK" evidence="1">
    <location>
        <begin position="219"/>
        <end position="251"/>
    </location>
</feature>
<dbReference type="AlphaFoldDB" id="A0A3Q3XC33"/>
<reference evidence="3" key="1">
    <citation type="submission" date="2025-08" db="UniProtKB">
        <authorList>
            <consortium name="Ensembl"/>
        </authorList>
    </citation>
    <scope>IDENTIFICATION</scope>
</reference>
<feature type="repeat" description="ANK" evidence="1">
    <location>
        <begin position="524"/>
        <end position="556"/>
    </location>
</feature>
<keyword evidence="1" id="KW-0040">ANK repeat</keyword>
<reference evidence="3" key="2">
    <citation type="submission" date="2025-09" db="UniProtKB">
        <authorList>
            <consortium name="Ensembl"/>
        </authorList>
    </citation>
    <scope>IDENTIFICATION</scope>
</reference>
<dbReference type="PROSITE" id="PS50297">
    <property type="entry name" value="ANK_REP_REGION"/>
    <property type="match status" value="5"/>
</dbReference>
<accession>A0A3Q3XC33</accession>
<feature type="repeat" description="ANK" evidence="1">
    <location>
        <begin position="252"/>
        <end position="284"/>
    </location>
</feature>
<dbReference type="Pfam" id="PF00023">
    <property type="entry name" value="Ank"/>
    <property type="match status" value="2"/>
</dbReference>
<keyword evidence="4" id="KW-1185">Reference proteome</keyword>
<dbReference type="SUPFAM" id="SSF47473">
    <property type="entry name" value="EF-hand"/>
    <property type="match status" value="1"/>
</dbReference>
<feature type="repeat" description="ANK" evidence="1">
    <location>
        <begin position="49"/>
        <end position="81"/>
    </location>
</feature>
<dbReference type="PROSITE" id="PS50088">
    <property type="entry name" value="ANK_REPEAT"/>
    <property type="match status" value="7"/>
</dbReference>
<proteinExistence type="predicted"/>
<feature type="repeat" description="ANK" evidence="1">
    <location>
        <begin position="186"/>
        <end position="218"/>
    </location>
</feature>
<feature type="region of interest" description="Disordered" evidence="2">
    <location>
        <begin position="299"/>
        <end position="320"/>
    </location>
</feature>
<dbReference type="InterPro" id="IPR002110">
    <property type="entry name" value="Ankyrin_rpt"/>
</dbReference>
<name>A0A3Q3XC33_MOLML</name>
<evidence type="ECO:0000256" key="1">
    <source>
        <dbReference type="PROSITE-ProRule" id="PRU00023"/>
    </source>
</evidence>
<dbReference type="Gene3D" id="1.25.40.20">
    <property type="entry name" value="Ankyrin repeat-containing domain"/>
    <property type="match status" value="4"/>
</dbReference>
<dbReference type="Ensembl" id="ENSMMOT00000020350.1">
    <property type="protein sequence ID" value="ENSMMOP00000020016.1"/>
    <property type="gene ID" value="ENSMMOG00000015206.1"/>
</dbReference>
<dbReference type="STRING" id="94237.ENSMMOP00000020016"/>
<dbReference type="Proteomes" id="UP000261620">
    <property type="component" value="Unplaced"/>
</dbReference>
<dbReference type="SMART" id="SM00248">
    <property type="entry name" value="ANK"/>
    <property type="match status" value="11"/>
</dbReference>
<feature type="repeat" description="ANK" evidence="1">
    <location>
        <begin position="560"/>
        <end position="589"/>
    </location>
</feature>
<dbReference type="Pfam" id="PF12796">
    <property type="entry name" value="Ank_2"/>
    <property type="match status" value="3"/>
</dbReference>
<sequence>MIGRVAQGHVQVRQIYRLLQCVHRGDKVQIEKLVTLGVKGLINLTEPEDGIGVLHVAALDNNLDLVDFLLSMGAHPDVQDKQGCTAAMVAAQLGMHTIVALLCQSHANLKLPDEEGRSLLFYCSYPTKNHTRCAQEALKFHADVNNVSLHGTHVFQLMCQKAHGYTPLCQLLLDNGADPNAANQKTGVTALMEAAKVGSLQLVRIILQKGGNPNALDVKRRTAVHYAAMGGFLEVILVLSAYSADMSLIDIENCTPLHYAAAEGNPNCCKFLAQRGCNPKLKNLEGLLPRQIANDADHKAAAKELKKAEKQQGNDRKPSGGGLMSEVWVLTLHDWSHVYEAELWEAFENQGTVTNDMFISVLEKLKAPVEGEQLRKIILAHNKRRHGYVDINEFIKGVMYIEKPFLVSSYMAKTKKGQKGGKGGKKGTFVIPFPICTFPPELMPRRPHGGPPYFLIQMYYNCSDSRQLDCNQTAEHPIMNDSGWYIDKPEEVYVNINHCVKNGDLESLDLAVSQGVPVDIQDPFYKTPLMVACSSGNYEVAQYLLSRGADVNMQDQFLWTPLHHAAHAGHVELIELLIEAGAPIDTRALSEGTPLMRAIESSRPSCVDILIKAGASVYAENKKGQNCFDIAIAFGDSRIIDLIIENMDSLSESKEKAEGKGGKPSKNLINSLVNCSVCVHCNFIYGYFNDLSVCLSQAWGKPTTTSQLMSKTEREKELLSFELDSDDFMMPFNQNMQGIML</sequence>
<evidence type="ECO:0000313" key="4">
    <source>
        <dbReference type="Proteomes" id="UP000261620"/>
    </source>
</evidence>
<dbReference type="OMA" id="ATDNFMW"/>
<evidence type="ECO:0000256" key="2">
    <source>
        <dbReference type="SAM" id="MobiDB-lite"/>
    </source>
</evidence>
<dbReference type="InterPro" id="IPR011992">
    <property type="entry name" value="EF-hand-dom_pair"/>
</dbReference>
<dbReference type="InterPro" id="IPR052801">
    <property type="entry name" value="Ankyrin-EF-hand"/>
</dbReference>
<dbReference type="PANTHER" id="PTHR24127">
    <property type="entry name" value="ANKYRIN REPEAT AND EF-HAND DOMAIN-CONTAINING PROTEIN 1"/>
    <property type="match status" value="1"/>
</dbReference>
<organism evidence="3 4">
    <name type="scientific">Mola mola</name>
    <name type="common">Ocean sunfish</name>
    <name type="synonym">Tetraodon mola</name>
    <dbReference type="NCBI Taxonomy" id="94237"/>
    <lineage>
        <taxon>Eukaryota</taxon>
        <taxon>Metazoa</taxon>
        <taxon>Chordata</taxon>
        <taxon>Craniata</taxon>
        <taxon>Vertebrata</taxon>
        <taxon>Euteleostomi</taxon>
        <taxon>Actinopterygii</taxon>
        <taxon>Neopterygii</taxon>
        <taxon>Teleostei</taxon>
        <taxon>Neoteleostei</taxon>
        <taxon>Acanthomorphata</taxon>
        <taxon>Eupercaria</taxon>
        <taxon>Tetraodontiformes</taxon>
        <taxon>Molidae</taxon>
        <taxon>Mola</taxon>
    </lineage>
</organism>
<feature type="repeat" description="ANK" evidence="1">
    <location>
        <begin position="590"/>
        <end position="622"/>
    </location>
</feature>